<evidence type="ECO:0000313" key="6">
    <source>
        <dbReference type="Proteomes" id="UP000199021"/>
    </source>
</evidence>
<organism evidence="5 6">
    <name type="scientific">Neolewinella agarilytica</name>
    <dbReference type="NCBI Taxonomy" id="478744"/>
    <lineage>
        <taxon>Bacteria</taxon>
        <taxon>Pseudomonadati</taxon>
        <taxon>Bacteroidota</taxon>
        <taxon>Saprospiria</taxon>
        <taxon>Saprospirales</taxon>
        <taxon>Lewinellaceae</taxon>
        <taxon>Neolewinella</taxon>
    </lineage>
</organism>
<protein>
    <submittedName>
        <fullName evidence="5">Alpha-L-rhamnosidase</fullName>
    </submittedName>
</protein>
<accession>A0A1H9D8E8</accession>
<feature type="domain" description="Beta-mannosidase-like galactose-binding" evidence="4">
    <location>
        <begin position="992"/>
        <end position="1072"/>
    </location>
</feature>
<dbReference type="InterPro" id="IPR008979">
    <property type="entry name" value="Galactose-bd-like_sf"/>
</dbReference>
<dbReference type="Proteomes" id="UP000199021">
    <property type="component" value="Unassembled WGS sequence"/>
</dbReference>
<sequence length="1145" mass="128175">MQRCFSVLLLAFLTGVFACEGESVRMVGKVSVPGPAELETGFLNPPDEAKPRTWFHAMSANMSKEGLTKDLESMAEVGIGGLLLFNVSQGIPVGDVVYNSDRHHQMIAHAAAESERLGLSFGVHNCDGWSSSGGPWVKPEESMKMLVWSEKLVQGEGGKGGEEKEVKGVKLGLPTKRENYYEDIAVVAYPSLGSEFEDEQRKPVVSASDPTFDVELVADGRLDAEARLGEKKASAPWLEFRYEHPARIRSASAVFTDRHVTVMLQTSSDEGRTWKDERELLKVRTGKGEWAVNDHFDFIESRYFRLQFSESVELREATLSRTYLVENPLGRIAMARTENSDFGDIGTPPPGMIIDPDKVLDLSEYMNEDGVLTYDFPPGNWTVLRFGQTSTGAFNNPASWEGRGLEVDKMSRQAFKTHYDAFIRKVVDNSSPVAPNALQYVEIDSYEAGGQNWTTGFDSIFRARKGYDLIRFLPLVAGRFMGTSASSVKGAAAGAKLVGEQGASEAVLHDFREVITDLITENYFAYFTELCHADGLKTYVEPYGFGPLNDLDIGGTCDLPMGEFWMNREMTMVESAVSAAHIYGKPVVSAESFTSTPQINWRGNPAMAKLSGDRAWARGINEFMFHRFAHQANPNVTPGMTMNRWGFHFDRTQTWWYNAGKDWFRYIARGSYLLRQGHPVADLMIFVGDGKPNSRFKWDDFDPAIPKWLNYDNVNADVLINRAGLADGAITLPEGGHYPLLALKNCDHLSLPTLRRLVEIAESGVTVIGDRPKALMGYGHTKKDYAAFTELAERLAAHLHPASDWEAHLANHDLTPDLRAAGNDSLIYEHRRVGATDIYFLVNESSSPDTLLLDLRVRGKRPERWNPLTGAITPIRRYAATATGTRIHLALEGEESAFLVFRDDLPMMAPLAIEQWDKSELRVLGYRPIDEPWKVIFRKFGRYPNTNSTAFPRQQTLTYGHQAGFSHAVDFPELTDWKERPEEAIKYYSGTANYRTEFDFHPTSNATYHLDLGEVDIVAEVKLNGRNLGVQWMKPFRLDVTDALREGNNVLKIAVTNLWSNRLIGEERYPKQDGGYQMDGYHPRKKMPAWYVNNEPLPLGPRTTFTTADFYDADDELLPSGLKGPVRIIALQELPLAPAAAPKKD</sequence>
<keyword evidence="6" id="KW-1185">Reference proteome</keyword>
<dbReference type="EMBL" id="FOFB01000005">
    <property type="protein sequence ID" value="SEQ09641.1"/>
    <property type="molecule type" value="Genomic_DNA"/>
</dbReference>
<evidence type="ECO:0000256" key="2">
    <source>
        <dbReference type="ARBA" id="ARBA00022801"/>
    </source>
</evidence>
<dbReference type="PROSITE" id="PS51257">
    <property type="entry name" value="PROKAR_LIPOPROTEIN"/>
    <property type="match status" value="1"/>
</dbReference>
<dbReference type="InterPro" id="IPR054593">
    <property type="entry name" value="Beta-mannosidase-like_N2"/>
</dbReference>
<dbReference type="GO" id="GO:0004553">
    <property type="term" value="F:hydrolase activity, hydrolyzing O-glycosyl compounds"/>
    <property type="evidence" value="ECO:0007669"/>
    <property type="project" value="UniProtKB-ARBA"/>
</dbReference>
<dbReference type="Pfam" id="PF17132">
    <property type="entry name" value="Glyco_hydro_106"/>
    <property type="match status" value="1"/>
</dbReference>
<keyword evidence="1 3" id="KW-0732">Signal</keyword>
<dbReference type="Gene3D" id="2.60.120.260">
    <property type="entry name" value="Galactose-binding domain-like"/>
    <property type="match status" value="1"/>
</dbReference>
<keyword evidence="2" id="KW-0378">Hydrolase</keyword>
<evidence type="ECO:0000256" key="1">
    <source>
        <dbReference type="ARBA" id="ARBA00022729"/>
    </source>
</evidence>
<gene>
    <name evidence="5" type="ORF">SAMN05444359_105186</name>
</gene>
<dbReference type="RefSeq" id="WP_090166541.1">
    <property type="nucleotide sequence ID" value="NZ_FOFB01000005.1"/>
</dbReference>
<evidence type="ECO:0000259" key="4">
    <source>
        <dbReference type="Pfam" id="PF22666"/>
    </source>
</evidence>
<dbReference type="PANTHER" id="PTHR43817:SF1">
    <property type="entry name" value="HYDROLASE, FAMILY 43, PUTATIVE (AFU_ORTHOLOGUE AFUA_3G01660)-RELATED"/>
    <property type="match status" value="1"/>
</dbReference>
<dbReference type="NCBIfam" id="NF045579">
    <property type="entry name" value="rhamnoside_JR"/>
    <property type="match status" value="1"/>
</dbReference>
<evidence type="ECO:0000313" key="5">
    <source>
        <dbReference type="EMBL" id="SEQ09641.1"/>
    </source>
</evidence>
<dbReference type="OrthoDB" id="9761519at2"/>
<dbReference type="Pfam" id="PF22666">
    <property type="entry name" value="Glyco_hydro_2_N2"/>
    <property type="match status" value="1"/>
</dbReference>
<proteinExistence type="predicted"/>
<feature type="chain" id="PRO_5011525813" evidence="3">
    <location>
        <begin position="19"/>
        <end position="1145"/>
    </location>
</feature>
<dbReference type="AlphaFoldDB" id="A0A1H9D8E8"/>
<evidence type="ECO:0000256" key="3">
    <source>
        <dbReference type="SAM" id="SignalP"/>
    </source>
</evidence>
<dbReference type="STRING" id="478744.SAMN05444359_105186"/>
<reference evidence="6" key="1">
    <citation type="submission" date="2016-10" db="EMBL/GenBank/DDBJ databases">
        <authorList>
            <person name="Varghese N."/>
            <person name="Submissions S."/>
        </authorList>
    </citation>
    <scope>NUCLEOTIDE SEQUENCE [LARGE SCALE GENOMIC DNA]</scope>
    <source>
        <strain evidence="6">DSM 24740</strain>
    </source>
</reference>
<dbReference type="InParanoid" id="A0A1H9D8E8"/>
<name>A0A1H9D8E8_9BACT</name>
<dbReference type="SUPFAM" id="SSF49785">
    <property type="entry name" value="Galactose-binding domain-like"/>
    <property type="match status" value="1"/>
</dbReference>
<dbReference type="PANTHER" id="PTHR43817">
    <property type="entry name" value="GLYCOSYL HYDROLASE"/>
    <property type="match status" value="1"/>
</dbReference>
<feature type="signal peptide" evidence="3">
    <location>
        <begin position="1"/>
        <end position="18"/>
    </location>
</feature>